<comment type="caution">
    <text evidence="9">The sequence shown here is derived from an EMBL/GenBank/DDBJ whole genome shotgun (WGS) entry which is preliminary data.</text>
</comment>
<reference evidence="10" key="1">
    <citation type="submission" date="2020-06" db="EMBL/GenBank/DDBJ databases">
        <title>Draft genomic sequecing of Geomonas sp. Red745.</title>
        <authorList>
            <person name="Itoh H."/>
            <person name="Xu Z.X."/>
            <person name="Ushijima N."/>
            <person name="Masuda Y."/>
            <person name="Shiratori Y."/>
            <person name="Senoo K."/>
        </authorList>
    </citation>
    <scope>NUCLEOTIDE SEQUENCE [LARGE SCALE GENOMIC DNA]</scope>
    <source>
        <strain evidence="10">Red745</strain>
    </source>
</reference>
<dbReference type="GO" id="GO:0044209">
    <property type="term" value="P:AMP salvage"/>
    <property type="evidence" value="ECO:0007669"/>
    <property type="project" value="UniProtKB-UniRule"/>
</dbReference>
<comment type="similarity">
    <text evidence="5 6">Belongs to the adenylate kinase family.</text>
</comment>
<feature type="binding site" evidence="5">
    <location>
        <begin position="57"/>
        <end position="59"/>
    </location>
    <ligand>
        <name>AMP</name>
        <dbReference type="ChEBI" id="CHEBI:456215"/>
    </ligand>
</feature>
<keyword evidence="5 7" id="KW-0067">ATP-binding</keyword>
<feature type="binding site" evidence="5">
    <location>
        <begin position="136"/>
        <end position="137"/>
    </location>
    <ligand>
        <name>ATP</name>
        <dbReference type="ChEBI" id="CHEBI:30616"/>
    </ligand>
</feature>
<dbReference type="Proteomes" id="UP000587586">
    <property type="component" value="Unassembled WGS sequence"/>
</dbReference>
<dbReference type="InterPro" id="IPR000850">
    <property type="entry name" value="Adenylat/UMP-CMP_kin"/>
</dbReference>
<feature type="binding site" evidence="5">
    <location>
        <position position="31"/>
    </location>
    <ligand>
        <name>AMP</name>
        <dbReference type="ChEBI" id="CHEBI:456215"/>
    </ligand>
</feature>
<feature type="binding site" evidence="5">
    <location>
        <position position="92"/>
    </location>
    <ligand>
        <name>AMP</name>
        <dbReference type="ChEBI" id="CHEBI:456215"/>
    </ligand>
</feature>
<dbReference type="EC" id="2.7.4.3" evidence="5 7"/>
<name>A0A6V8NFM8_9BACT</name>
<comment type="domain">
    <text evidence="5">Consists of three domains, a large central CORE domain and two small peripheral domains, NMPbind and LID, which undergo movements during catalysis. The LID domain closes over the site of phosphoryl transfer upon ATP binding. Assembling and dissambling the active center during each catalytic cycle provides an effective means to prevent ATP hydrolysis. Some bacteria have evolved a zinc-coordinating structure that stabilizes the LID domain.</text>
</comment>
<dbReference type="GO" id="GO:0005524">
    <property type="term" value="F:ATP binding"/>
    <property type="evidence" value="ECO:0007669"/>
    <property type="project" value="UniProtKB-UniRule"/>
</dbReference>
<evidence type="ECO:0000256" key="2">
    <source>
        <dbReference type="ARBA" id="ARBA00022727"/>
    </source>
</evidence>
<organism evidence="9 10">
    <name type="scientific">Geomonas limicola</name>
    <dbReference type="NCBI Taxonomy" id="2740186"/>
    <lineage>
        <taxon>Bacteria</taxon>
        <taxon>Pseudomonadati</taxon>
        <taxon>Thermodesulfobacteriota</taxon>
        <taxon>Desulfuromonadia</taxon>
        <taxon>Geobacterales</taxon>
        <taxon>Geobacteraceae</taxon>
        <taxon>Geomonas</taxon>
    </lineage>
</organism>
<comment type="pathway">
    <text evidence="5">Purine metabolism; AMP biosynthesis via salvage pathway; AMP from ADP: step 1/1.</text>
</comment>
<keyword evidence="10" id="KW-1185">Reference proteome</keyword>
<dbReference type="NCBIfam" id="NF001380">
    <property type="entry name" value="PRK00279.1-2"/>
    <property type="match status" value="1"/>
</dbReference>
<dbReference type="CDD" id="cd01428">
    <property type="entry name" value="ADK"/>
    <property type="match status" value="1"/>
</dbReference>
<feature type="region of interest" description="NMP" evidence="5">
    <location>
        <begin position="30"/>
        <end position="59"/>
    </location>
</feature>
<dbReference type="NCBIfam" id="TIGR01351">
    <property type="entry name" value="adk"/>
    <property type="match status" value="1"/>
</dbReference>
<dbReference type="NCBIfam" id="NF001381">
    <property type="entry name" value="PRK00279.1-3"/>
    <property type="match status" value="1"/>
</dbReference>
<keyword evidence="5" id="KW-0963">Cytoplasm</keyword>
<feature type="binding site" evidence="5">
    <location>
        <position position="199"/>
    </location>
    <ligand>
        <name>ATP</name>
        <dbReference type="ChEBI" id="CHEBI:30616"/>
    </ligand>
</feature>
<dbReference type="GO" id="GO:0005737">
    <property type="term" value="C:cytoplasm"/>
    <property type="evidence" value="ECO:0007669"/>
    <property type="project" value="UniProtKB-SubCell"/>
</dbReference>
<dbReference type="Pfam" id="PF05191">
    <property type="entry name" value="ADK_lid"/>
    <property type="match status" value="1"/>
</dbReference>
<dbReference type="HAMAP" id="MF_00235">
    <property type="entry name" value="Adenylate_kinase_Adk"/>
    <property type="match status" value="1"/>
</dbReference>
<dbReference type="AlphaFoldDB" id="A0A6V8NFM8"/>
<dbReference type="RefSeq" id="WP_183363232.1">
    <property type="nucleotide sequence ID" value="NZ_BLXZ01000011.1"/>
</dbReference>
<dbReference type="NCBIfam" id="NF011100">
    <property type="entry name" value="PRK14527.1"/>
    <property type="match status" value="1"/>
</dbReference>
<feature type="binding site" evidence="5">
    <location>
        <begin position="10"/>
        <end position="15"/>
    </location>
    <ligand>
        <name>ATP</name>
        <dbReference type="ChEBI" id="CHEBI:30616"/>
    </ligand>
</feature>
<evidence type="ECO:0000259" key="8">
    <source>
        <dbReference type="Pfam" id="PF05191"/>
    </source>
</evidence>
<keyword evidence="1 5" id="KW-0808">Transferase</keyword>
<comment type="function">
    <text evidence="5">Catalyzes the reversible transfer of the terminal phosphate group between ATP and AMP. Plays an important role in cellular energy homeostasis and in adenine nucleotide metabolism.</text>
</comment>
<evidence type="ECO:0000313" key="9">
    <source>
        <dbReference type="EMBL" id="GFO70614.1"/>
    </source>
</evidence>
<dbReference type="Pfam" id="PF00406">
    <property type="entry name" value="ADK"/>
    <property type="match status" value="1"/>
</dbReference>
<dbReference type="UniPathway" id="UPA00588">
    <property type="reaction ID" value="UER00649"/>
</dbReference>
<dbReference type="InterPro" id="IPR007862">
    <property type="entry name" value="Adenylate_kinase_lid-dom"/>
</dbReference>
<evidence type="ECO:0000256" key="7">
    <source>
        <dbReference type="RuleBase" id="RU003331"/>
    </source>
</evidence>
<keyword evidence="5" id="KW-0862">Zinc</keyword>
<feature type="binding site" evidence="5">
    <location>
        <position position="171"/>
    </location>
    <ligand>
        <name>AMP</name>
        <dbReference type="ChEBI" id="CHEBI:456215"/>
    </ligand>
</feature>
<dbReference type="InterPro" id="IPR027417">
    <property type="entry name" value="P-loop_NTPase"/>
</dbReference>
<evidence type="ECO:0000313" key="10">
    <source>
        <dbReference type="Proteomes" id="UP000587586"/>
    </source>
</evidence>
<dbReference type="EMBL" id="BLXZ01000011">
    <property type="protein sequence ID" value="GFO70614.1"/>
    <property type="molecule type" value="Genomic_DNA"/>
</dbReference>
<feature type="binding site" evidence="5">
    <location>
        <position position="130"/>
    </location>
    <ligand>
        <name>Zn(2+)</name>
        <dbReference type="ChEBI" id="CHEBI:29105"/>
        <note>structural</note>
    </ligand>
</feature>
<feature type="binding site" evidence="5">
    <location>
        <position position="150"/>
    </location>
    <ligand>
        <name>Zn(2+)</name>
        <dbReference type="ChEBI" id="CHEBI:29105"/>
        <note>structural</note>
    </ligand>
</feature>
<evidence type="ECO:0000256" key="4">
    <source>
        <dbReference type="ARBA" id="ARBA00022777"/>
    </source>
</evidence>
<accession>A0A6V8NFM8</accession>
<feature type="binding site" evidence="5">
    <location>
        <begin position="85"/>
        <end position="88"/>
    </location>
    <ligand>
        <name>AMP</name>
        <dbReference type="ChEBI" id="CHEBI:456215"/>
    </ligand>
</feature>
<dbReference type="SUPFAM" id="SSF52540">
    <property type="entry name" value="P-loop containing nucleoside triphosphate hydrolases"/>
    <property type="match status" value="1"/>
</dbReference>
<dbReference type="FunFam" id="3.40.50.300:FF:000106">
    <property type="entry name" value="Adenylate kinase mitochondrial"/>
    <property type="match status" value="1"/>
</dbReference>
<evidence type="ECO:0000256" key="5">
    <source>
        <dbReference type="HAMAP-Rule" id="MF_00235"/>
    </source>
</evidence>
<comment type="subunit">
    <text evidence="5 7">Monomer.</text>
</comment>
<keyword evidence="5" id="KW-0479">Metal-binding</keyword>
<proteinExistence type="inferred from homology"/>
<gene>
    <name evidence="5 9" type="primary">adk</name>
    <name evidence="9" type="ORF">GMLC_41930</name>
</gene>
<keyword evidence="4 5" id="KW-0418">Kinase</keyword>
<dbReference type="PRINTS" id="PR00094">
    <property type="entry name" value="ADENYLTKNASE"/>
</dbReference>
<feature type="binding site" evidence="5">
    <location>
        <position position="153"/>
    </location>
    <ligand>
        <name>Zn(2+)</name>
        <dbReference type="ChEBI" id="CHEBI:29105"/>
        <note>structural</note>
    </ligand>
</feature>
<comment type="catalytic activity">
    <reaction evidence="5 7">
        <text>AMP + ATP = 2 ADP</text>
        <dbReference type="Rhea" id="RHEA:12973"/>
        <dbReference type="ChEBI" id="CHEBI:30616"/>
        <dbReference type="ChEBI" id="CHEBI:456215"/>
        <dbReference type="ChEBI" id="CHEBI:456216"/>
        <dbReference type="EC" id="2.7.4.3"/>
    </reaction>
</comment>
<evidence type="ECO:0000256" key="3">
    <source>
        <dbReference type="ARBA" id="ARBA00022741"/>
    </source>
</evidence>
<dbReference type="PROSITE" id="PS00113">
    <property type="entry name" value="ADENYLATE_KINASE"/>
    <property type="match status" value="1"/>
</dbReference>
<dbReference type="InterPro" id="IPR006259">
    <property type="entry name" value="Adenyl_kin_sub"/>
</dbReference>
<comment type="subcellular location">
    <subcellularLocation>
        <location evidence="5 7">Cytoplasm</location>
    </subcellularLocation>
</comment>
<dbReference type="Gene3D" id="3.40.50.300">
    <property type="entry name" value="P-loop containing nucleotide triphosphate hydrolases"/>
    <property type="match status" value="1"/>
</dbReference>
<dbReference type="GO" id="GO:0008270">
    <property type="term" value="F:zinc ion binding"/>
    <property type="evidence" value="ECO:0007669"/>
    <property type="project" value="UniProtKB-UniRule"/>
</dbReference>
<evidence type="ECO:0000256" key="1">
    <source>
        <dbReference type="ARBA" id="ARBA00022679"/>
    </source>
</evidence>
<feature type="region of interest" description="LID" evidence="5">
    <location>
        <begin position="126"/>
        <end position="163"/>
    </location>
</feature>
<feature type="binding site" evidence="5">
    <location>
        <position position="160"/>
    </location>
    <ligand>
        <name>AMP</name>
        <dbReference type="ChEBI" id="CHEBI:456215"/>
    </ligand>
</feature>
<keyword evidence="2 5" id="KW-0545">Nucleotide biosynthesis</keyword>
<feature type="binding site" evidence="5">
    <location>
        <position position="36"/>
    </location>
    <ligand>
        <name>AMP</name>
        <dbReference type="ChEBI" id="CHEBI:456215"/>
    </ligand>
</feature>
<dbReference type="InterPro" id="IPR033690">
    <property type="entry name" value="Adenylat_kinase_CS"/>
</dbReference>
<protein>
    <recommendedName>
        <fullName evidence="5 7">Adenylate kinase</fullName>
        <shortName evidence="5">AK</shortName>
        <ecNumber evidence="5 7">2.7.4.3</ecNumber>
    </recommendedName>
    <alternativeName>
        <fullName evidence="5">ATP-AMP transphosphorylase</fullName>
    </alternativeName>
    <alternativeName>
        <fullName evidence="5">ATP:AMP phosphotransferase</fullName>
    </alternativeName>
    <alternativeName>
        <fullName evidence="5">Adenylate monophosphate kinase</fullName>
    </alternativeName>
</protein>
<feature type="domain" description="Adenylate kinase active site lid" evidence="8">
    <location>
        <begin position="127"/>
        <end position="162"/>
    </location>
</feature>
<keyword evidence="3 5" id="KW-0547">Nucleotide-binding</keyword>
<evidence type="ECO:0000256" key="6">
    <source>
        <dbReference type="RuleBase" id="RU003330"/>
    </source>
</evidence>
<feature type="binding site" evidence="5">
    <location>
        <position position="133"/>
    </location>
    <ligand>
        <name>Zn(2+)</name>
        <dbReference type="ChEBI" id="CHEBI:29105"/>
        <note>structural</note>
    </ligand>
</feature>
<dbReference type="PANTHER" id="PTHR23359">
    <property type="entry name" value="NUCLEOTIDE KINASE"/>
    <property type="match status" value="1"/>
</dbReference>
<feature type="binding site" evidence="5">
    <location>
        <position position="127"/>
    </location>
    <ligand>
        <name>ATP</name>
        <dbReference type="ChEBI" id="CHEBI:30616"/>
    </ligand>
</feature>
<sequence length="214" mass="22744">MNLILLGPPGVGKGTQAKLLIDRFGIPQISTGDILRAAVKDLTPMGVKAKGFMDAGALVPDEVVIGIVEERLAQSDCAPGFILDGFPRTVGQADALKGVLSRQGRAIDHVVSLSVDQQELLKRLTGRRACAKCGAVYHVEFAPPKVVGVCDACAGELYQREDDKEATILNRLKVYDEQTAPLIAYYQGFGLLRSVDGLGTVDGVQGAILTQIQA</sequence>
<dbReference type="GO" id="GO:0004017">
    <property type="term" value="F:AMP kinase activity"/>
    <property type="evidence" value="ECO:0007669"/>
    <property type="project" value="UniProtKB-UniRule"/>
</dbReference>